<evidence type="ECO:0000313" key="5">
    <source>
        <dbReference type="Proteomes" id="UP000515312"/>
    </source>
</evidence>
<sequence>MTKELWTAVDEYINDQLVPSDPALDAALAACAEAELPEISVTPSQGKLLHLLARLIAARNILEIGTLGGYSTIWLARALPADGRLITMEFDPKHAEVASANIANAGLAEMVELREGKALELLPELAAEGLETFDLIFIDADKCNNLQYFDWALRLSHKGTLIIVDNVVRDGAVIEAESTNADIQGVRSMFKRIAAEPRVLCTAQQTVGSKGYDGFAIALVIG</sequence>
<dbReference type="CDD" id="cd02440">
    <property type="entry name" value="AdoMet_MTases"/>
    <property type="match status" value="1"/>
</dbReference>
<accession>A0A7G8BI03</accession>
<dbReference type="GO" id="GO:0008757">
    <property type="term" value="F:S-adenosylmethionine-dependent methyltransferase activity"/>
    <property type="evidence" value="ECO:0007669"/>
    <property type="project" value="TreeGrafter"/>
</dbReference>
<dbReference type="KEGG" id="adin:H7849_24815"/>
<dbReference type="PANTHER" id="PTHR10509:SF14">
    <property type="entry name" value="CAFFEOYL-COA O-METHYLTRANSFERASE 3-RELATED"/>
    <property type="match status" value="1"/>
</dbReference>
<proteinExistence type="predicted"/>
<dbReference type="Gene3D" id="3.40.50.150">
    <property type="entry name" value="Vaccinia Virus protein VP39"/>
    <property type="match status" value="1"/>
</dbReference>
<dbReference type="PANTHER" id="PTHR10509">
    <property type="entry name" value="O-METHYLTRANSFERASE-RELATED"/>
    <property type="match status" value="1"/>
</dbReference>
<name>A0A7G8BI03_9BACT</name>
<reference evidence="4 5" key="1">
    <citation type="submission" date="2020-08" db="EMBL/GenBank/DDBJ databases">
        <title>Edaphobacter telluris sp. nov. and Acidobacterium dinghuensis sp. nov., two acidobacteria isolated from forest soil.</title>
        <authorList>
            <person name="Fu J."/>
            <person name="Qiu L."/>
        </authorList>
    </citation>
    <scope>NUCLEOTIDE SEQUENCE [LARGE SCALE GENOMIC DNA]</scope>
    <source>
        <strain evidence="4">4Y35</strain>
    </source>
</reference>
<gene>
    <name evidence="4" type="ORF">H7849_24815</name>
</gene>
<dbReference type="SUPFAM" id="SSF53335">
    <property type="entry name" value="S-adenosyl-L-methionine-dependent methyltransferases"/>
    <property type="match status" value="1"/>
</dbReference>
<dbReference type="PROSITE" id="PS51682">
    <property type="entry name" value="SAM_OMT_I"/>
    <property type="match status" value="1"/>
</dbReference>
<evidence type="ECO:0000256" key="1">
    <source>
        <dbReference type="ARBA" id="ARBA00022603"/>
    </source>
</evidence>
<dbReference type="GO" id="GO:0032259">
    <property type="term" value="P:methylation"/>
    <property type="evidence" value="ECO:0007669"/>
    <property type="project" value="UniProtKB-KW"/>
</dbReference>
<dbReference type="RefSeq" id="WP_186743128.1">
    <property type="nucleotide sequence ID" value="NZ_CP060394.1"/>
</dbReference>
<evidence type="ECO:0000256" key="3">
    <source>
        <dbReference type="ARBA" id="ARBA00022691"/>
    </source>
</evidence>
<dbReference type="InterPro" id="IPR029063">
    <property type="entry name" value="SAM-dependent_MTases_sf"/>
</dbReference>
<dbReference type="EMBL" id="CP060394">
    <property type="protein sequence ID" value="QNI32173.1"/>
    <property type="molecule type" value="Genomic_DNA"/>
</dbReference>
<evidence type="ECO:0000313" key="4">
    <source>
        <dbReference type="EMBL" id="QNI32173.1"/>
    </source>
</evidence>
<dbReference type="InterPro" id="IPR050362">
    <property type="entry name" value="Cation-dep_OMT"/>
</dbReference>
<keyword evidence="3" id="KW-0949">S-adenosyl-L-methionine</keyword>
<dbReference type="Pfam" id="PF01596">
    <property type="entry name" value="Methyltransf_3"/>
    <property type="match status" value="1"/>
</dbReference>
<keyword evidence="5" id="KW-1185">Reference proteome</keyword>
<keyword evidence="1 4" id="KW-0489">Methyltransferase</keyword>
<dbReference type="Proteomes" id="UP000515312">
    <property type="component" value="Chromosome"/>
</dbReference>
<keyword evidence="2 4" id="KW-0808">Transferase</keyword>
<organism evidence="4 5">
    <name type="scientific">Alloacidobacterium dinghuense</name>
    <dbReference type="NCBI Taxonomy" id="2763107"/>
    <lineage>
        <taxon>Bacteria</taxon>
        <taxon>Pseudomonadati</taxon>
        <taxon>Acidobacteriota</taxon>
        <taxon>Terriglobia</taxon>
        <taxon>Terriglobales</taxon>
        <taxon>Acidobacteriaceae</taxon>
        <taxon>Alloacidobacterium</taxon>
    </lineage>
</organism>
<dbReference type="InterPro" id="IPR002935">
    <property type="entry name" value="SAM_O-MeTrfase"/>
</dbReference>
<dbReference type="AlphaFoldDB" id="A0A7G8BI03"/>
<protein>
    <submittedName>
        <fullName evidence="4">O-methyltransferase</fullName>
    </submittedName>
</protein>
<dbReference type="GO" id="GO:0008171">
    <property type="term" value="F:O-methyltransferase activity"/>
    <property type="evidence" value="ECO:0007669"/>
    <property type="project" value="InterPro"/>
</dbReference>
<evidence type="ECO:0000256" key="2">
    <source>
        <dbReference type="ARBA" id="ARBA00022679"/>
    </source>
</evidence>